<feature type="domain" description="Signal transduction histidine kinase subgroup 3 dimerisation and phosphoacceptor" evidence="11">
    <location>
        <begin position="226"/>
        <end position="292"/>
    </location>
</feature>
<keyword evidence="10" id="KW-1133">Transmembrane helix</keyword>
<dbReference type="InterPro" id="IPR050482">
    <property type="entry name" value="Sensor_HK_TwoCompSys"/>
</dbReference>
<dbReference type="SUPFAM" id="SSF55874">
    <property type="entry name" value="ATPase domain of HSP90 chaperone/DNA topoisomerase II/histidine kinase"/>
    <property type="match status" value="1"/>
</dbReference>
<evidence type="ECO:0000256" key="9">
    <source>
        <dbReference type="SAM" id="MobiDB-lite"/>
    </source>
</evidence>
<feature type="transmembrane region" description="Helical" evidence="10">
    <location>
        <begin position="66"/>
        <end position="87"/>
    </location>
</feature>
<evidence type="ECO:0000259" key="11">
    <source>
        <dbReference type="Pfam" id="PF07730"/>
    </source>
</evidence>
<evidence type="ECO:0000256" key="2">
    <source>
        <dbReference type="ARBA" id="ARBA00012438"/>
    </source>
</evidence>
<organism evidence="12 13">
    <name type="scientific">Microbacterium album</name>
    <dbReference type="NCBI Taxonomy" id="2053191"/>
    <lineage>
        <taxon>Bacteria</taxon>
        <taxon>Bacillati</taxon>
        <taxon>Actinomycetota</taxon>
        <taxon>Actinomycetes</taxon>
        <taxon>Micrococcales</taxon>
        <taxon>Microbacteriaceae</taxon>
        <taxon>Microbacterium</taxon>
    </lineage>
</organism>
<sequence length="451" mass="46760">MTSSDPAAPALAEAEADLPRPPGALRRWLDAHPRAVDIALVVVCQGLPAFLTLVVSAVVPDPGLQLTVWVMLGTVTALVLGGAALMVRRRRPLAATLVCAVIAALPAPLSVAGGAALFVTLYSLGVYSTPRRTWIGYGTAAGLAVVAAGLAALLSAPGEDMIRWDVGVGAATPAAALLPNAVVLLVPTLIGLSVGNRRRYVQAVIARAHDLARERDQRARLAVADERARIAREMHDIVSHSLTVMVTLSEGAAAQAETGGPRAAEAMRAVADTGRASLAEMRRLLGVLRAPDHDAERAPQPGGEADLEALVARFRETGLPVRLVLDGRSSSPSSHPADGGTLADESARVSRRGLDLTVFRIVQEGLTNVLRHAPATEHVDVGVWSDDGRVVVEVRNAAPSAAAPTAGLGDDARGTGLIGVRERAAQHAGTVVAGPLPDGGWILRAELKEDA</sequence>
<comment type="catalytic activity">
    <reaction evidence="1">
        <text>ATP + protein L-histidine = ADP + protein N-phospho-L-histidine.</text>
        <dbReference type="EC" id="2.7.13.3"/>
    </reaction>
</comment>
<proteinExistence type="predicted"/>
<keyword evidence="8" id="KW-0902">Two-component regulatory system</keyword>
<keyword evidence="4" id="KW-0808">Transferase</keyword>
<dbReference type="PANTHER" id="PTHR24421:SF10">
    <property type="entry name" value="NITRATE_NITRITE SENSOR PROTEIN NARQ"/>
    <property type="match status" value="1"/>
</dbReference>
<evidence type="ECO:0000313" key="12">
    <source>
        <dbReference type="EMBL" id="GGH44606.1"/>
    </source>
</evidence>
<reference evidence="12" key="1">
    <citation type="journal article" date="2014" name="Int. J. Syst. Evol. Microbiol.">
        <title>Complete genome sequence of Corynebacterium casei LMG S-19264T (=DSM 44701T), isolated from a smear-ripened cheese.</title>
        <authorList>
            <consortium name="US DOE Joint Genome Institute (JGI-PGF)"/>
            <person name="Walter F."/>
            <person name="Albersmeier A."/>
            <person name="Kalinowski J."/>
            <person name="Ruckert C."/>
        </authorList>
    </citation>
    <scope>NUCLEOTIDE SEQUENCE</scope>
    <source>
        <strain evidence="12">CGMCC 1.15794</strain>
    </source>
</reference>
<gene>
    <name evidence="12" type="ORF">GCM10010921_19380</name>
</gene>
<dbReference type="AlphaFoldDB" id="A0A917IFS5"/>
<dbReference type="GO" id="GO:0005524">
    <property type="term" value="F:ATP binding"/>
    <property type="evidence" value="ECO:0007669"/>
    <property type="project" value="UniProtKB-KW"/>
</dbReference>
<feature type="transmembrane region" description="Helical" evidence="10">
    <location>
        <begin position="166"/>
        <end position="190"/>
    </location>
</feature>
<dbReference type="GO" id="GO:0000155">
    <property type="term" value="F:phosphorelay sensor kinase activity"/>
    <property type="evidence" value="ECO:0007669"/>
    <property type="project" value="InterPro"/>
</dbReference>
<name>A0A917IFS5_9MICO</name>
<feature type="region of interest" description="Disordered" evidence="9">
    <location>
        <begin position="326"/>
        <end position="346"/>
    </location>
</feature>
<dbReference type="EMBL" id="BMJY01000007">
    <property type="protein sequence ID" value="GGH44606.1"/>
    <property type="molecule type" value="Genomic_DNA"/>
</dbReference>
<keyword evidence="10" id="KW-0812">Transmembrane</keyword>
<feature type="transmembrane region" description="Helical" evidence="10">
    <location>
        <begin position="94"/>
        <end position="122"/>
    </location>
</feature>
<dbReference type="Pfam" id="PF07730">
    <property type="entry name" value="HisKA_3"/>
    <property type="match status" value="1"/>
</dbReference>
<dbReference type="CDD" id="cd16917">
    <property type="entry name" value="HATPase_UhpB-NarQ-NarX-like"/>
    <property type="match status" value="1"/>
</dbReference>
<dbReference type="Gene3D" id="3.30.565.10">
    <property type="entry name" value="Histidine kinase-like ATPase, C-terminal domain"/>
    <property type="match status" value="1"/>
</dbReference>
<protein>
    <recommendedName>
        <fullName evidence="2">histidine kinase</fullName>
        <ecNumber evidence="2">2.7.13.3</ecNumber>
    </recommendedName>
</protein>
<evidence type="ECO:0000313" key="13">
    <source>
        <dbReference type="Proteomes" id="UP000657592"/>
    </source>
</evidence>
<dbReference type="GO" id="GO:0046983">
    <property type="term" value="F:protein dimerization activity"/>
    <property type="evidence" value="ECO:0007669"/>
    <property type="project" value="InterPro"/>
</dbReference>
<dbReference type="RefSeq" id="WP_188756082.1">
    <property type="nucleotide sequence ID" value="NZ_BMJY01000007.1"/>
</dbReference>
<keyword evidence="10" id="KW-0472">Membrane</keyword>
<evidence type="ECO:0000256" key="10">
    <source>
        <dbReference type="SAM" id="Phobius"/>
    </source>
</evidence>
<evidence type="ECO:0000256" key="6">
    <source>
        <dbReference type="ARBA" id="ARBA00022777"/>
    </source>
</evidence>
<evidence type="ECO:0000256" key="5">
    <source>
        <dbReference type="ARBA" id="ARBA00022741"/>
    </source>
</evidence>
<dbReference type="InterPro" id="IPR036890">
    <property type="entry name" value="HATPase_C_sf"/>
</dbReference>
<evidence type="ECO:0000256" key="8">
    <source>
        <dbReference type="ARBA" id="ARBA00023012"/>
    </source>
</evidence>
<evidence type="ECO:0000256" key="3">
    <source>
        <dbReference type="ARBA" id="ARBA00022553"/>
    </source>
</evidence>
<keyword evidence="7" id="KW-0067">ATP-binding</keyword>
<feature type="transmembrane region" description="Helical" evidence="10">
    <location>
        <begin position="35"/>
        <end position="60"/>
    </location>
</feature>
<keyword evidence="13" id="KW-1185">Reference proteome</keyword>
<dbReference type="EC" id="2.7.13.3" evidence="2"/>
<keyword evidence="5" id="KW-0547">Nucleotide-binding</keyword>
<evidence type="ECO:0000256" key="7">
    <source>
        <dbReference type="ARBA" id="ARBA00022840"/>
    </source>
</evidence>
<keyword evidence="6 12" id="KW-0418">Kinase</keyword>
<dbReference type="PANTHER" id="PTHR24421">
    <property type="entry name" value="NITRATE/NITRITE SENSOR PROTEIN NARX-RELATED"/>
    <property type="match status" value="1"/>
</dbReference>
<feature type="transmembrane region" description="Helical" evidence="10">
    <location>
        <begin position="134"/>
        <end position="154"/>
    </location>
</feature>
<dbReference type="InterPro" id="IPR011712">
    <property type="entry name" value="Sig_transdc_His_kin_sub3_dim/P"/>
</dbReference>
<evidence type="ECO:0000256" key="1">
    <source>
        <dbReference type="ARBA" id="ARBA00000085"/>
    </source>
</evidence>
<accession>A0A917IFS5</accession>
<keyword evidence="3" id="KW-0597">Phosphoprotein</keyword>
<evidence type="ECO:0000256" key="4">
    <source>
        <dbReference type="ARBA" id="ARBA00022679"/>
    </source>
</evidence>
<reference evidence="12" key="2">
    <citation type="submission" date="2020-09" db="EMBL/GenBank/DDBJ databases">
        <authorList>
            <person name="Sun Q."/>
            <person name="Zhou Y."/>
        </authorList>
    </citation>
    <scope>NUCLEOTIDE SEQUENCE</scope>
    <source>
        <strain evidence="12">CGMCC 1.15794</strain>
    </source>
</reference>
<dbReference type="Proteomes" id="UP000657592">
    <property type="component" value="Unassembled WGS sequence"/>
</dbReference>
<comment type="caution">
    <text evidence="12">The sequence shown here is derived from an EMBL/GenBank/DDBJ whole genome shotgun (WGS) entry which is preliminary data.</text>
</comment>
<dbReference type="Gene3D" id="1.20.5.1930">
    <property type="match status" value="1"/>
</dbReference>
<dbReference type="GO" id="GO:0016020">
    <property type="term" value="C:membrane"/>
    <property type="evidence" value="ECO:0007669"/>
    <property type="project" value="InterPro"/>
</dbReference>